<evidence type="ECO:0000313" key="1">
    <source>
        <dbReference type="EMBL" id="KAF6382559.1"/>
    </source>
</evidence>
<evidence type="ECO:0000313" key="2">
    <source>
        <dbReference type="Proteomes" id="UP000558488"/>
    </source>
</evidence>
<reference evidence="1 2" key="1">
    <citation type="journal article" date="2020" name="Nature">
        <title>Six reference-quality genomes reveal evolution of bat adaptations.</title>
        <authorList>
            <person name="Jebb D."/>
            <person name="Huang Z."/>
            <person name="Pippel M."/>
            <person name="Hughes G.M."/>
            <person name="Lavrichenko K."/>
            <person name="Devanna P."/>
            <person name="Winkler S."/>
            <person name="Jermiin L.S."/>
            <person name="Skirmuntt E.C."/>
            <person name="Katzourakis A."/>
            <person name="Burkitt-Gray L."/>
            <person name="Ray D.A."/>
            <person name="Sullivan K.A.M."/>
            <person name="Roscito J.G."/>
            <person name="Kirilenko B.M."/>
            <person name="Davalos L.M."/>
            <person name="Corthals A.P."/>
            <person name="Power M.L."/>
            <person name="Jones G."/>
            <person name="Ransome R.D."/>
            <person name="Dechmann D.K.N."/>
            <person name="Locatelli A.G."/>
            <person name="Puechmaille S.J."/>
            <person name="Fedrigo O."/>
            <person name="Jarvis E.D."/>
            <person name="Hiller M."/>
            <person name="Vernes S.C."/>
            <person name="Myers E.W."/>
            <person name="Teeling E.C."/>
        </authorList>
    </citation>
    <scope>NUCLEOTIDE SEQUENCE [LARGE SCALE GENOMIC DNA]</scope>
    <source>
        <strain evidence="1">MPipKuh1</strain>
        <tissue evidence="1">Flight muscle</tissue>
    </source>
</reference>
<keyword evidence="2" id="KW-1185">Reference proteome</keyword>
<gene>
    <name evidence="1" type="ORF">mPipKuh1_008921</name>
</gene>
<organism evidence="1 2">
    <name type="scientific">Pipistrellus kuhlii</name>
    <name type="common">Kuhl's pipistrelle</name>
    <dbReference type="NCBI Taxonomy" id="59472"/>
    <lineage>
        <taxon>Eukaryota</taxon>
        <taxon>Metazoa</taxon>
        <taxon>Chordata</taxon>
        <taxon>Craniata</taxon>
        <taxon>Vertebrata</taxon>
        <taxon>Euteleostomi</taxon>
        <taxon>Mammalia</taxon>
        <taxon>Eutheria</taxon>
        <taxon>Laurasiatheria</taxon>
        <taxon>Chiroptera</taxon>
        <taxon>Yangochiroptera</taxon>
        <taxon>Vespertilionidae</taxon>
        <taxon>Pipistrellus</taxon>
    </lineage>
</organism>
<name>A0A7J8A8H5_PIPKU</name>
<protein>
    <submittedName>
        <fullName evidence="1">Uncharacterized protein</fullName>
    </submittedName>
</protein>
<proteinExistence type="predicted"/>
<dbReference type="EMBL" id="JACAGB010000002">
    <property type="protein sequence ID" value="KAF6382559.1"/>
    <property type="molecule type" value="Genomic_DNA"/>
</dbReference>
<dbReference type="AlphaFoldDB" id="A0A7J8A8H5"/>
<comment type="caution">
    <text evidence="1">The sequence shown here is derived from an EMBL/GenBank/DDBJ whole genome shotgun (WGS) entry which is preliminary data.</text>
</comment>
<dbReference type="Proteomes" id="UP000558488">
    <property type="component" value="Unassembled WGS sequence"/>
</dbReference>
<accession>A0A7J8A8H5</accession>
<sequence>MLFCKYCIVKKVKNEYNFNFLYNYVQTRGLVHEFMHGWGPAAWLVIEAYQGPAGWGEGPWEVSWSVPPVPHQGQWEDQCAGEKDCGRGIGWPGRGRGHGRLPSCGERPWVGCGRVLTTRGQLLC</sequence>